<protein>
    <submittedName>
        <fullName evidence="1">Uncharacterized protein</fullName>
    </submittedName>
</protein>
<accession>A0A1X2LE67</accession>
<reference evidence="1 2" key="1">
    <citation type="submission" date="2017-04" db="EMBL/GenBank/DDBJ databases">
        <title>The new phylogeny of genus Mycobacterium.</title>
        <authorList>
            <person name="Tortoli E."/>
            <person name="Trovato A."/>
            <person name="Cirillo D.M."/>
        </authorList>
    </citation>
    <scope>NUCLEOTIDE SEQUENCE [LARGE SCALE GENOMIC DNA]</scope>
    <source>
        <strain evidence="1 2">DSM 45247</strain>
    </source>
</reference>
<organism evidence="1 2">
    <name type="scientific">Mycolicibacterium vulneris</name>
    <dbReference type="NCBI Taxonomy" id="547163"/>
    <lineage>
        <taxon>Bacteria</taxon>
        <taxon>Bacillati</taxon>
        <taxon>Actinomycetota</taxon>
        <taxon>Actinomycetes</taxon>
        <taxon>Mycobacteriales</taxon>
        <taxon>Mycobacteriaceae</taxon>
        <taxon>Mycolicibacterium</taxon>
    </lineage>
</organism>
<dbReference type="EMBL" id="NCXM01000001">
    <property type="protein sequence ID" value="OSC32300.1"/>
    <property type="molecule type" value="Genomic_DNA"/>
</dbReference>
<sequence>MNNHEHKTLENRLRREAKRKGFLLRRNRTRDRSADNYGMYVLIGDSAGNRHTGAAAAPNAFLRGEGDTLENIAQELANCHW</sequence>
<evidence type="ECO:0000313" key="1">
    <source>
        <dbReference type="EMBL" id="OSC32300.1"/>
    </source>
</evidence>
<comment type="caution">
    <text evidence="1">The sequence shown here is derived from an EMBL/GenBank/DDBJ whole genome shotgun (WGS) entry which is preliminary data.</text>
</comment>
<proteinExistence type="predicted"/>
<evidence type="ECO:0000313" key="2">
    <source>
        <dbReference type="Proteomes" id="UP000242320"/>
    </source>
</evidence>
<dbReference type="AlphaFoldDB" id="A0A1X2LE67"/>
<name>A0A1X2LE67_9MYCO</name>
<gene>
    <name evidence="1" type="ORF">B8W69_00445</name>
</gene>
<dbReference type="Proteomes" id="UP000242320">
    <property type="component" value="Unassembled WGS sequence"/>
</dbReference>
<keyword evidence="2" id="KW-1185">Reference proteome</keyword>